<gene>
    <name evidence="8" type="ORF">CAAU_0798</name>
</gene>
<dbReference type="GO" id="GO:0009368">
    <property type="term" value="C:endopeptidase Clp complex"/>
    <property type="evidence" value="ECO:0007669"/>
    <property type="project" value="TreeGrafter"/>
</dbReference>
<dbReference type="Pfam" id="PF00574">
    <property type="entry name" value="CLP_protease"/>
    <property type="match status" value="1"/>
</dbReference>
<dbReference type="eggNOG" id="COG0740">
    <property type="taxonomic scope" value="Bacteria"/>
</dbReference>
<evidence type="ECO:0000313" key="9">
    <source>
        <dbReference type="Proteomes" id="UP000007652"/>
    </source>
</evidence>
<name>I7LIE8_9CLOT</name>
<keyword evidence="9" id="KW-1185">Reference proteome</keyword>
<evidence type="ECO:0000256" key="2">
    <source>
        <dbReference type="ARBA" id="ARBA00022490"/>
    </source>
</evidence>
<evidence type="ECO:0000256" key="6">
    <source>
        <dbReference type="RuleBase" id="RU003567"/>
    </source>
</evidence>
<keyword evidence="2" id="KW-0963">Cytoplasm</keyword>
<keyword evidence="5" id="KW-0720">Serine protease</keyword>
<evidence type="ECO:0000256" key="7">
    <source>
        <dbReference type="SAM" id="Coils"/>
    </source>
</evidence>
<sequence length="352" mass="39548">MNKFWQFKNTSEDTAELILYGPIADSTWWGDEVTPKNFAEDLKNLGDIKNLVIRINSVGGDVFAANAIYTLLKDHKANKTVKIDGIAASAATIIAMAGDTIEIPANGMMMIHNPMVVLLGAYNAEELNRMQDTLDSIKKTIIAAYKNKTGKSEEELSKLMDEETWMTGEEAVKEGFADKLMFENVNAVLNGNKLYINNIGHDLTAFRKKPNFVQQAPKPDNINTNQNQKEDKVKMEIKTVADLEQHFKNLVEEIRNKAKEEERERIKAIDEIAKNIDPELVMKAKYVEPMNAEKLAFEAIKNDAAKGSNYLNDLEKDIKDSNVLEVEAKVVKDNSQDIVNKIVEGANKRRGK</sequence>
<dbReference type="Proteomes" id="UP000007652">
    <property type="component" value="Unassembled WGS sequence"/>
</dbReference>
<dbReference type="STRING" id="857293.CAAU_0798"/>
<dbReference type="NCBIfam" id="NF045542">
    <property type="entry name" value="Clp_rel_HeadMat"/>
    <property type="match status" value="1"/>
</dbReference>
<dbReference type="GO" id="GO:0006515">
    <property type="term" value="P:protein quality control for misfolded or incompletely synthesized proteins"/>
    <property type="evidence" value="ECO:0007669"/>
    <property type="project" value="TreeGrafter"/>
</dbReference>
<protein>
    <recommendedName>
        <fullName evidence="6">ATP-dependent Clp protease proteolytic subunit</fullName>
    </recommendedName>
</protein>
<reference evidence="8 9" key="1">
    <citation type="journal article" date="2011" name="J. Bacteriol.">
        <title>Draft genome sequence of Caloramator australicus strain RC3T, a thermoanaerobe from the Great Artesian Basin of Australia.</title>
        <authorList>
            <person name="Ogg C.D."/>
            <person name="Patel B.K.C."/>
        </authorList>
    </citation>
    <scope>NUCLEOTIDE SEQUENCE [LARGE SCALE GENOMIC DNA]</scope>
    <source>
        <strain evidence="8 9">RC3</strain>
    </source>
</reference>
<organism evidence="8 9">
    <name type="scientific">Caloramator australicus RC3</name>
    <dbReference type="NCBI Taxonomy" id="857293"/>
    <lineage>
        <taxon>Bacteria</taxon>
        <taxon>Bacillati</taxon>
        <taxon>Bacillota</taxon>
        <taxon>Clostridia</taxon>
        <taxon>Eubacteriales</taxon>
        <taxon>Clostridiaceae</taxon>
        <taxon>Caloramator</taxon>
    </lineage>
</organism>
<dbReference type="PANTHER" id="PTHR10381">
    <property type="entry name" value="ATP-DEPENDENT CLP PROTEASE PROTEOLYTIC SUBUNIT"/>
    <property type="match status" value="1"/>
</dbReference>
<dbReference type="GO" id="GO:0004176">
    <property type="term" value="F:ATP-dependent peptidase activity"/>
    <property type="evidence" value="ECO:0007669"/>
    <property type="project" value="InterPro"/>
</dbReference>
<dbReference type="RefSeq" id="WP_008908158.1">
    <property type="nucleotide sequence ID" value="NZ_CAKP01000036.1"/>
</dbReference>
<evidence type="ECO:0000256" key="4">
    <source>
        <dbReference type="ARBA" id="ARBA00022801"/>
    </source>
</evidence>
<dbReference type="InterPro" id="IPR029045">
    <property type="entry name" value="ClpP/crotonase-like_dom_sf"/>
</dbReference>
<keyword evidence="7" id="KW-0175">Coiled coil</keyword>
<comment type="caution">
    <text evidence="8">The sequence shown here is derived from an EMBL/GenBank/DDBJ whole genome shotgun (WGS) entry which is preliminary data.</text>
</comment>
<evidence type="ECO:0000256" key="3">
    <source>
        <dbReference type="ARBA" id="ARBA00022670"/>
    </source>
</evidence>
<evidence type="ECO:0000256" key="1">
    <source>
        <dbReference type="ARBA" id="ARBA00007039"/>
    </source>
</evidence>
<dbReference type="GO" id="GO:0004252">
    <property type="term" value="F:serine-type endopeptidase activity"/>
    <property type="evidence" value="ECO:0007669"/>
    <property type="project" value="InterPro"/>
</dbReference>
<comment type="similarity">
    <text evidence="1 6">Belongs to the peptidase S14 family.</text>
</comment>
<dbReference type="SUPFAM" id="SSF52096">
    <property type="entry name" value="ClpP/crotonase"/>
    <property type="match status" value="1"/>
</dbReference>
<dbReference type="AlphaFoldDB" id="I7LIE8"/>
<proteinExistence type="inferred from homology"/>
<dbReference type="CDD" id="cd07016">
    <property type="entry name" value="S14_ClpP_1"/>
    <property type="match status" value="1"/>
</dbReference>
<keyword evidence="4" id="KW-0378">Hydrolase</keyword>
<evidence type="ECO:0000313" key="8">
    <source>
        <dbReference type="EMBL" id="CCJ32882.1"/>
    </source>
</evidence>
<dbReference type="InterPro" id="IPR023562">
    <property type="entry name" value="ClpP/TepA"/>
</dbReference>
<dbReference type="Gene3D" id="3.90.226.10">
    <property type="entry name" value="2-enoyl-CoA Hydratase, Chain A, domain 1"/>
    <property type="match status" value="1"/>
</dbReference>
<feature type="coiled-coil region" evidence="7">
    <location>
        <begin position="240"/>
        <end position="271"/>
    </location>
</feature>
<accession>I7LIE8</accession>
<dbReference type="EMBL" id="CAKP01000036">
    <property type="protein sequence ID" value="CCJ32882.1"/>
    <property type="molecule type" value="Genomic_DNA"/>
</dbReference>
<dbReference type="InterPro" id="IPR001907">
    <property type="entry name" value="ClpP"/>
</dbReference>
<keyword evidence="3 8" id="KW-0645">Protease</keyword>
<dbReference type="GO" id="GO:0051117">
    <property type="term" value="F:ATPase binding"/>
    <property type="evidence" value="ECO:0007669"/>
    <property type="project" value="TreeGrafter"/>
</dbReference>
<dbReference type="PRINTS" id="PR00127">
    <property type="entry name" value="CLPPROTEASEP"/>
</dbReference>
<dbReference type="PANTHER" id="PTHR10381:SF70">
    <property type="entry name" value="ATP-DEPENDENT CLP PROTEASE PROTEOLYTIC SUBUNIT"/>
    <property type="match status" value="1"/>
</dbReference>
<evidence type="ECO:0000256" key="5">
    <source>
        <dbReference type="ARBA" id="ARBA00022825"/>
    </source>
</evidence>